<dbReference type="AlphaFoldDB" id="A0AAV2JEU9"/>
<accession>A0AAV2JEU9</accession>
<organism evidence="2 3">
    <name type="scientific">Knipowitschia caucasica</name>
    <name type="common">Caucasian dwarf goby</name>
    <name type="synonym">Pomatoschistus caucasicus</name>
    <dbReference type="NCBI Taxonomy" id="637954"/>
    <lineage>
        <taxon>Eukaryota</taxon>
        <taxon>Metazoa</taxon>
        <taxon>Chordata</taxon>
        <taxon>Craniata</taxon>
        <taxon>Vertebrata</taxon>
        <taxon>Euteleostomi</taxon>
        <taxon>Actinopterygii</taxon>
        <taxon>Neopterygii</taxon>
        <taxon>Teleostei</taxon>
        <taxon>Neoteleostei</taxon>
        <taxon>Acanthomorphata</taxon>
        <taxon>Gobiaria</taxon>
        <taxon>Gobiiformes</taxon>
        <taxon>Gobioidei</taxon>
        <taxon>Gobiidae</taxon>
        <taxon>Gobiinae</taxon>
        <taxon>Knipowitschia</taxon>
    </lineage>
</organism>
<evidence type="ECO:0000313" key="3">
    <source>
        <dbReference type="Proteomes" id="UP001497482"/>
    </source>
</evidence>
<name>A0AAV2JEU9_KNICA</name>
<gene>
    <name evidence="2" type="ORF">KC01_LOCUS7544</name>
</gene>
<proteinExistence type="predicted"/>
<protein>
    <submittedName>
        <fullName evidence="2">Uncharacterized protein</fullName>
    </submittedName>
</protein>
<feature type="compositionally biased region" description="Basic and acidic residues" evidence="1">
    <location>
        <begin position="21"/>
        <end position="45"/>
    </location>
</feature>
<sequence length="115" mass="12710">MGLWSGESGAFGGRSMTSGRVEPHHSRPFLEELSRRLRPTRDMHRTGPIPPHSPLPLSPAPTFRGIHGRQRRDLSRPLSPELIPAVVADHDHARAKPATDCSSGHADEADAEWRE</sequence>
<dbReference type="EMBL" id="OZ035834">
    <property type="protein sequence ID" value="CAL1576089.1"/>
    <property type="molecule type" value="Genomic_DNA"/>
</dbReference>
<evidence type="ECO:0000313" key="2">
    <source>
        <dbReference type="EMBL" id="CAL1576089.1"/>
    </source>
</evidence>
<dbReference type="Proteomes" id="UP001497482">
    <property type="component" value="Chromosome 12"/>
</dbReference>
<evidence type="ECO:0000256" key="1">
    <source>
        <dbReference type="SAM" id="MobiDB-lite"/>
    </source>
</evidence>
<feature type="region of interest" description="Disordered" evidence="1">
    <location>
        <begin position="1"/>
        <end position="115"/>
    </location>
</feature>
<reference evidence="2 3" key="1">
    <citation type="submission" date="2024-04" db="EMBL/GenBank/DDBJ databases">
        <authorList>
            <person name="Waldvogel A.-M."/>
            <person name="Schoenle A."/>
        </authorList>
    </citation>
    <scope>NUCLEOTIDE SEQUENCE [LARGE SCALE GENOMIC DNA]</scope>
</reference>
<keyword evidence="3" id="KW-1185">Reference proteome</keyword>
<feature type="compositionally biased region" description="Pro residues" evidence="1">
    <location>
        <begin position="48"/>
        <end position="59"/>
    </location>
</feature>
<feature type="compositionally biased region" description="Basic and acidic residues" evidence="1">
    <location>
        <begin position="105"/>
        <end position="115"/>
    </location>
</feature>